<evidence type="ECO:0000313" key="2">
    <source>
        <dbReference type="Proteomes" id="UP000176413"/>
    </source>
</evidence>
<gene>
    <name evidence="1" type="ORF">A3D53_00760</name>
</gene>
<dbReference type="EMBL" id="MFQA01000038">
    <property type="protein sequence ID" value="OGH68534.1"/>
    <property type="molecule type" value="Genomic_DNA"/>
</dbReference>
<sequence length="272" mass="31032">MLSPQAEQMIYEYLNLPFKDIAGIRCPYLNNSRHNQRGQLRVLVGKGTPAEIVEEAHIISVHYHNGLFDKNGNCCLHNDHIHHPAAVEKIRRFLIDNNLGIECSGFVTQVLRVHFQETKQKDIVNEMRLVNPARLLRWLISRLRPVENINVKTYADSRNSIFVIDAKKAFDPAALQAGDFIILLETGPGNKRNHIILIRDIQKNVVHYVHARAWTNEGQFGHGVSEGTITISKPKAGILEQTWEENGFTGNKNETYLEAKQAKTFEIRRLKA</sequence>
<dbReference type="AlphaFoldDB" id="A0A1F6MA88"/>
<name>A0A1F6MA88_9BACT</name>
<dbReference type="Proteomes" id="UP000176413">
    <property type="component" value="Unassembled WGS sequence"/>
</dbReference>
<reference evidence="1 2" key="1">
    <citation type="journal article" date="2016" name="Nat. Commun.">
        <title>Thousands of microbial genomes shed light on interconnected biogeochemical processes in an aquifer system.</title>
        <authorList>
            <person name="Anantharaman K."/>
            <person name="Brown C.T."/>
            <person name="Hug L.A."/>
            <person name="Sharon I."/>
            <person name="Castelle C.J."/>
            <person name="Probst A.J."/>
            <person name="Thomas B.C."/>
            <person name="Singh A."/>
            <person name="Wilkins M.J."/>
            <person name="Karaoz U."/>
            <person name="Brodie E.L."/>
            <person name="Williams K.H."/>
            <person name="Hubbard S.S."/>
            <person name="Banfield J.F."/>
        </authorList>
    </citation>
    <scope>NUCLEOTIDE SEQUENCE [LARGE SCALE GENOMIC DNA]</scope>
</reference>
<organism evidence="1 2">
    <name type="scientific">Candidatus Magasanikbacteria bacterium RIFCSPHIGHO2_02_FULL_45_10</name>
    <dbReference type="NCBI Taxonomy" id="1798679"/>
    <lineage>
        <taxon>Bacteria</taxon>
        <taxon>Candidatus Magasanikiibacteriota</taxon>
    </lineage>
</organism>
<proteinExistence type="predicted"/>
<protein>
    <submittedName>
        <fullName evidence="1">Uncharacterized protein</fullName>
    </submittedName>
</protein>
<accession>A0A1F6MA88</accession>
<comment type="caution">
    <text evidence="1">The sequence shown here is derived from an EMBL/GenBank/DDBJ whole genome shotgun (WGS) entry which is preliminary data.</text>
</comment>
<evidence type="ECO:0000313" key="1">
    <source>
        <dbReference type="EMBL" id="OGH68534.1"/>
    </source>
</evidence>